<evidence type="ECO:0000313" key="3">
    <source>
        <dbReference type="Proteomes" id="UP001295740"/>
    </source>
</evidence>
<dbReference type="AlphaFoldDB" id="A0AAI8VRP9"/>
<sequence>MPPERPSPNAGTGPYPPLVESNGKDRPRAPIMSSNRTLIDWNADVHDDILISYQKTLKPNPAQLAAIVASPQEMGYTFTGKKAKKNEVPNTFKDAIDPVAPIEVVDMTEVWDCDFNSGMLALAMQPDE</sequence>
<accession>A0AAI8VRP9</accession>
<reference evidence="2" key="1">
    <citation type="submission" date="2023-10" db="EMBL/GenBank/DDBJ databases">
        <authorList>
            <person name="Hackl T."/>
        </authorList>
    </citation>
    <scope>NUCLEOTIDE SEQUENCE</scope>
</reference>
<gene>
    <name evidence="2" type="ORF">KHLLAP_LOCUS9902</name>
</gene>
<evidence type="ECO:0000256" key="1">
    <source>
        <dbReference type="SAM" id="MobiDB-lite"/>
    </source>
</evidence>
<comment type="caution">
    <text evidence="2">The sequence shown here is derived from an EMBL/GenBank/DDBJ whole genome shotgun (WGS) entry which is preliminary data.</text>
</comment>
<dbReference type="Proteomes" id="UP001295740">
    <property type="component" value="Unassembled WGS sequence"/>
</dbReference>
<evidence type="ECO:0000313" key="2">
    <source>
        <dbReference type="EMBL" id="CAJ2509434.1"/>
    </source>
</evidence>
<dbReference type="EMBL" id="CAUWAG010000012">
    <property type="protein sequence ID" value="CAJ2509434.1"/>
    <property type="molecule type" value="Genomic_DNA"/>
</dbReference>
<keyword evidence="3" id="KW-1185">Reference proteome</keyword>
<feature type="region of interest" description="Disordered" evidence="1">
    <location>
        <begin position="1"/>
        <end position="30"/>
    </location>
</feature>
<proteinExistence type="predicted"/>
<protein>
    <submittedName>
        <fullName evidence="2">Uu.00g144600.m01.CDS01</fullName>
    </submittedName>
</protein>
<organism evidence="2 3">
    <name type="scientific">Anthostomella pinea</name>
    <dbReference type="NCBI Taxonomy" id="933095"/>
    <lineage>
        <taxon>Eukaryota</taxon>
        <taxon>Fungi</taxon>
        <taxon>Dikarya</taxon>
        <taxon>Ascomycota</taxon>
        <taxon>Pezizomycotina</taxon>
        <taxon>Sordariomycetes</taxon>
        <taxon>Xylariomycetidae</taxon>
        <taxon>Xylariales</taxon>
        <taxon>Xylariaceae</taxon>
        <taxon>Anthostomella</taxon>
    </lineage>
</organism>
<name>A0AAI8VRP9_9PEZI</name>